<evidence type="ECO:0000256" key="2">
    <source>
        <dbReference type="ARBA" id="ARBA00022884"/>
    </source>
</evidence>
<name>A0A6P7HH15_DIAVI</name>
<protein>
    <submittedName>
        <fullName evidence="5">Ras GTPase-activating protein-binding protein 2-like</fullName>
    </submittedName>
</protein>
<feature type="non-terminal residue" evidence="5">
    <location>
        <position position="1"/>
    </location>
</feature>
<feature type="domain" description="RRM" evidence="4">
    <location>
        <begin position="26"/>
        <end position="96"/>
    </location>
</feature>
<dbReference type="PANTHER" id="PTHR24012">
    <property type="entry name" value="RNA BINDING PROTEIN"/>
    <property type="match status" value="1"/>
</dbReference>
<keyword evidence="2 3" id="KW-0694">RNA-binding</keyword>
<dbReference type="SMART" id="SM00360">
    <property type="entry name" value="RRM"/>
    <property type="match status" value="1"/>
</dbReference>
<dbReference type="AlphaFoldDB" id="A0A6P7HH15"/>
<dbReference type="RefSeq" id="XP_028154965.1">
    <property type="nucleotide sequence ID" value="XM_028299164.1"/>
</dbReference>
<accession>A0A6P7HH15</accession>
<evidence type="ECO:0000256" key="3">
    <source>
        <dbReference type="PROSITE-ProRule" id="PRU00176"/>
    </source>
</evidence>
<dbReference type="GO" id="GO:0003723">
    <property type="term" value="F:RNA binding"/>
    <property type="evidence" value="ECO:0007669"/>
    <property type="project" value="UniProtKB-UniRule"/>
</dbReference>
<sequence>IINNIISHLLLDERRRSQSQNFNDVNQLFLGNLPHNATEDELRNIFSDYGNIIDLRVHSKPPKSGGPPGARAPPNYGFITYETQQAVENCLRAKVS</sequence>
<reference evidence="5" key="1">
    <citation type="submission" date="2025-08" db="UniProtKB">
        <authorList>
            <consortium name="RefSeq"/>
        </authorList>
    </citation>
    <scope>IDENTIFICATION</scope>
    <source>
        <tissue evidence="5">Whole insect</tissue>
    </source>
</reference>
<dbReference type="InParanoid" id="A0A6P7HH15"/>
<dbReference type="Gene3D" id="3.30.70.330">
    <property type="match status" value="1"/>
</dbReference>
<gene>
    <name evidence="5" type="primary">LOC114348637</name>
</gene>
<proteinExistence type="predicted"/>
<dbReference type="Pfam" id="PF00076">
    <property type="entry name" value="RRM_1"/>
    <property type="match status" value="1"/>
</dbReference>
<evidence type="ECO:0000259" key="4">
    <source>
        <dbReference type="PROSITE" id="PS50102"/>
    </source>
</evidence>
<keyword evidence="1" id="KW-0677">Repeat</keyword>
<dbReference type="InterPro" id="IPR012677">
    <property type="entry name" value="Nucleotide-bd_a/b_plait_sf"/>
</dbReference>
<organism evidence="5">
    <name type="scientific">Diabrotica virgifera virgifera</name>
    <name type="common">western corn rootworm</name>
    <dbReference type="NCBI Taxonomy" id="50390"/>
    <lineage>
        <taxon>Eukaryota</taxon>
        <taxon>Metazoa</taxon>
        <taxon>Ecdysozoa</taxon>
        <taxon>Arthropoda</taxon>
        <taxon>Hexapoda</taxon>
        <taxon>Insecta</taxon>
        <taxon>Pterygota</taxon>
        <taxon>Neoptera</taxon>
        <taxon>Endopterygota</taxon>
        <taxon>Coleoptera</taxon>
        <taxon>Polyphaga</taxon>
        <taxon>Cucujiformia</taxon>
        <taxon>Chrysomeloidea</taxon>
        <taxon>Chrysomelidae</taxon>
        <taxon>Galerucinae</taxon>
        <taxon>Diabroticina</taxon>
        <taxon>Diabroticites</taxon>
        <taxon>Diabrotica</taxon>
    </lineage>
</organism>
<dbReference type="InterPro" id="IPR035979">
    <property type="entry name" value="RBD_domain_sf"/>
</dbReference>
<evidence type="ECO:0000313" key="5">
    <source>
        <dbReference type="RefSeq" id="XP_028154965.1"/>
    </source>
</evidence>
<evidence type="ECO:0000256" key="1">
    <source>
        <dbReference type="ARBA" id="ARBA00022737"/>
    </source>
</evidence>
<dbReference type="PROSITE" id="PS50102">
    <property type="entry name" value="RRM"/>
    <property type="match status" value="1"/>
</dbReference>
<dbReference type="SUPFAM" id="SSF54928">
    <property type="entry name" value="RNA-binding domain, RBD"/>
    <property type="match status" value="1"/>
</dbReference>
<dbReference type="InterPro" id="IPR000504">
    <property type="entry name" value="RRM_dom"/>
</dbReference>